<feature type="compositionally biased region" description="Basic residues" evidence="1">
    <location>
        <begin position="203"/>
        <end position="213"/>
    </location>
</feature>
<reference evidence="2" key="1">
    <citation type="submission" date="2022-07" db="EMBL/GenBank/DDBJ databases">
        <title>Phylogenomic reconstructions and comparative analyses of Kickxellomycotina fungi.</title>
        <authorList>
            <person name="Reynolds N.K."/>
            <person name="Stajich J.E."/>
            <person name="Barry K."/>
            <person name="Grigoriev I.V."/>
            <person name="Crous P."/>
            <person name="Smith M.E."/>
        </authorList>
    </citation>
    <scope>NUCLEOTIDE SEQUENCE</scope>
    <source>
        <strain evidence="2">NRRL 1565</strain>
    </source>
</reference>
<evidence type="ECO:0000313" key="3">
    <source>
        <dbReference type="Proteomes" id="UP001140094"/>
    </source>
</evidence>
<protein>
    <submittedName>
        <fullName evidence="2">Stress response protein nst1</fullName>
    </submittedName>
</protein>
<feature type="compositionally biased region" description="Acidic residues" evidence="1">
    <location>
        <begin position="1"/>
        <end position="27"/>
    </location>
</feature>
<feature type="region of interest" description="Disordered" evidence="1">
    <location>
        <begin position="1"/>
        <end position="29"/>
    </location>
</feature>
<sequence length="809" mass="87830">DEDDDDILLDNGDEDEDLDGTDDDFDSLDPVSAEKEIENGRKVFQLFAARLFEQRVINAYREKMAHDLQRDLINELEAEEKRSQAKDKRKQKRKQREREKKRQLQQQKEDGRMAKENQARAEEERRKAEAERRARELEEKRREEALKARKAQEERNRRVLEQADKRLERERMEKLRAEQEAIEREAREAAELRSRQQAEQKKTPKQQKSKKQKQPAQPKKKEQQSAETISSSPKRRPAAPASSTTAKTTPAYTSGTAPVAVPASETVPAPLSTPVVAPASAPVADPPSRTGFSDSKVAASAAVQLSSMPSTPVTPHAPATPVRSGVVQNNSIPLLDSLQSTPVLAPASTFMTARPSLPMVHPHEAPSTIPVMPTFPSARSRANSGPSIGQLASSPSAPALAQSAEPVSASRDVPPEIDAEITSIVGRVMGTSTLESDLIDGAEWRADPADRYARSAARAAVLGTGGPPSLLADQAARRNSMPVNHHARESGPAEHSGLHMHPSPILGEEMERIHAAYNALEKFRRDSSALSSSPSSVGAMHAQFGGYHSAAEIAQMHGRLKEAEVWSHCIAFARKNATRCCLDHATRAVSFVMGSMSQLAEPRSTSLSQLPAIAEDVFSAFNLRAPSNGSPLLTDARTPLSSGLSVYPPSHPPMLQSQIAPSLAPARPSMAQPFGQHAQPGIGYTPVAPRAPASLFFGSQPMHSSEQVFSAPPFQPSPHCSAGLVPRPLGDSPVASVMPPNGDNPAYSVAYGQMFPTPGSWSPAKQPGSDGAHLTHHPLQAQLHPMQPQLHPLHAFGQQHPQVPQHHHH</sequence>
<feature type="compositionally biased region" description="Low complexity" evidence="1">
    <location>
        <begin position="390"/>
        <end position="404"/>
    </location>
</feature>
<feature type="compositionally biased region" description="Basic and acidic residues" evidence="1">
    <location>
        <begin position="96"/>
        <end position="202"/>
    </location>
</feature>
<gene>
    <name evidence="2" type="primary">NST1_1</name>
    <name evidence="2" type="ORF">H4R20_005226</name>
</gene>
<dbReference type="OrthoDB" id="21629at2759"/>
<feature type="compositionally biased region" description="Low complexity" evidence="1">
    <location>
        <begin position="238"/>
        <end position="254"/>
    </location>
</feature>
<evidence type="ECO:0000256" key="1">
    <source>
        <dbReference type="SAM" id="MobiDB-lite"/>
    </source>
</evidence>
<dbReference type="Proteomes" id="UP001140094">
    <property type="component" value="Unassembled WGS sequence"/>
</dbReference>
<evidence type="ECO:0000313" key="2">
    <source>
        <dbReference type="EMBL" id="KAJ2797313.1"/>
    </source>
</evidence>
<name>A0A9W8HS46_9FUNG</name>
<dbReference type="AlphaFoldDB" id="A0A9W8HS46"/>
<organism evidence="2 3">
    <name type="scientific">Coemansia guatemalensis</name>
    <dbReference type="NCBI Taxonomy" id="2761395"/>
    <lineage>
        <taxon>Eukaryota</taxon>
        <taxon>Fungi</taxon>
        <taxon>Fungi incertae sedis</taxon>
        <taxon>Zoopagomycota</taxon>
        <taxon>Kickxellomycotina</taxon>
        <taxon>Kickxellomycetes</taxon>
        <taxon>Kickxellales</taxon>
        <taxon>Kickxellaceae</taxon>
        <taxon>Coemansia</taxon>
    </lineage>
</organism>
<dbReference type="EMBL" id="JANBUO010001663">
    <property type="protein sequence ID" value="KAJ2797313.1"/>
    <property type="molecule type" value="Genomic_DNA"/>
</dbReference>
<proteinExistence type="predicted"/>
<feature type="region of interest" description="Disordered" evidence="1">
    <location>
        <begin position="378"/>
        <end position="411"/>
    </location>
</feature>
<comment type="caution">
    <text evidence="2">The sequence shown here is derived from an EMBL/GenBank/DDBJ whole genome shotgun (WGS) entry which is preliminary data.</text>
</comment>
<keyword evidence="3" id="KW-1185">Reference proteome</keyword>
<dbReference type="PANTHER" id="PTHR46563:SF4">
    <property type="entry name" value="ASPARTYL_ASPARAGINYL BETA-HYDROXYLASE ISOFORM X1"/>
    <property type="match status" value="1"/>
</dbReference>
<accession>A0A9W8HS46</accession>
<feature type="region of interest" description="Disordered" evidence="1">
    <location>
        <begin position="77"/>
        <end position="257"/>
    </location>
</feature>
<feature type="compositionally biased region" description="Basic and acidic residues" evidence="1">
    <location>
        <begin position="77"/>
        <end position="86"/>
    </location>
</feature>
<feature type="non-terminal residue" evidence="2">
    <location>
        <position position="1"/>
    </location>
</feature>
<dbReference type="PANTHER" id="PTHR46563">
    <property type="entry name" value="RING-TYPE DOMAIN-CONTAINING PROTEIN"/>
    <property type="match status" value="1"/>
</dbReference>